<dbReference type="KEGG" id="mou:OU421_12630"/>
<dbReference type="PANTHER" id="PTHR43546:SF3">
    <property type="entry name" value="UPF0173 METAL-DEPENDENT HYDROLASE MJ1163"/>
    <property type="match status" value="1"/>
</dbReference>
<dbReference type="Gene3D" id="3.60.15.10">
    <property type="entry name" value="Ribonuclease Z/Hydroxyacylglutathione hydrolase-like"/>
    <property type="match status" value="1"/>
</dbReference>
<reference evidence="4" key="1">
    <citation type="submission" date="2022-11" db="EMBL/GenBank/DDBJ databases">
        <title>Complete genome sequence of Methanogenium organophilum DSM 3596.</title>
        <authorList>
            <person name="Chen S.-C."/>
            <person name="Lai S.-J."/>
            <person name="You Y.-T."/>
        </authorList>
    </citation>
    <scope>NUCLEOTIDE SEQUENCE</scope>
    <source>
        <strain evidence="4">DSM 3596</strain>
    </source>
</reference>
<name>A0A9X9T7L9_METOG</name>
<dbReference type="GeneID" id="76835962"/>
<dbReference type="SUPFAM" id="SSF56281">
    <property type="entry name" value="Metallo-hydrolase/oxidoreductase"/>
    <property type="match status" value="1"/>
</dbReference>
<dbReference type="NCBIfam" id="NF001911">
    <property type="entry name" value="PRK00685.1"/>
    <property type="match status" value="1"/>
</dbReference>
<protein>
    <recommendedName>
        <fullName evidence="2">UPF0173 metal-dependent hydrolase OU421_12630</fullName>
    </recommendedName>
</protein>
<evidence type="ECO:0000259" key="3">
    <source>
        <dbReference type="SMART" id="SM00849"/>
    </source>
</evidence>
<dbReference type="InterPro" id="IPR022877">
    <property type="entry name" value="UPF0173"/>
</dbReference>
<dbReference type="InterPro" id="IPR036866">
    <property type="entry name" value="RibonucZ/Hydroxyglut_hydro"/>
</dbReference>
<dbReference type="Proteomes" id="UP001163096">
    <property type="component" value="Chromosome"/>
</dbReference>
<dbReference type="InterPro" id="IPR050114">
    <property type="entry name" value="UPF0173_UPF0282_UlaG_hydrolase"/>
</dbReference>
<gene>
    <name evidence="4" type="ORF">OU421_12630</name>
</gene>
<dbReference type="PANTHER" id="PTHR43546">
    <property type="entry name" value="UPF0173 METAL-DEPENDENT HYDROLASE MJ1163-RELATED"/>
    <property type="match status" value="1"/>
</dbReference>
<dbReference type="EMBL" id="CP113361">
    <property type="protein sequence ID" value="WAI01239.1"/>
    <property type="molecule type" value="Genomic_DNA"/>
</dbReference>
<dbReference type="HAMAP" id="MF_00457">
    <property type="entry name" value="UPF0173"/>
    <property type="match status" value="1"/>
</dbReference>
<dbReference type="RefSeq" id="WP_268186462.1">
    <property type="nucleotide sequence ID" value="NZ_CP113361.1"/>
</dbReference>
<keyword evidence="5" id="KW-1185">Reference proteome</keyword>
<evidence type="ECO:0000313" key="4">
    <source>
        <dbReference type="EMBL" id="WAI01239.1"/>
    </source>
</evidence>
<dbReference type="AlphaFoldDB" id="A0A9X9T7L9"/>
<sequence>MKITWLGHSCFLLEGSKRVIIDPFIPEGSVPRDVDIVAVTHGHGDHFGETLSFSAPVVAINEIARWLQDQEKDAVGMNIGGTVEVEGVRFTMTPALHSSWLEAAGQHGFYGGVAAGFVIRMDDHVIYHAGDTGLFSDMKLIRELYHPKIALVPIGGRYTMGPDEALMAAEFIGPDIVIPMHYNTFPVIEQDVNRFKKTLERTTDIRVKVLTPGETIEI</sequence>
<accession>A0A9X9T7L9</accession>
<dbReference type="SMART" id="SM00849">
    <property type="entry name" value="Lactamase_B"/>
    <property type="match status" value="1"/>
</dbReference>
<comment type="similarity">
    <text evidence="2">Belongs to the UPF0173 family.</text>
</comment>
<dbReference type="GO" id="GO:0016787">
    <property type="term" value="F:hydrolase activity"/>
    <property type="evidence" value="ECO:0007669"/>
    <property type="project" value="UniProtKB-UniRule"/>
</dbReference>
<dbReference type="Pfam" id="PF13483">
    <property type="entry name" value="Lactamase_B_3"/>
    <property type="match status" value="1"/>
</dbReference>
<evidence type="ECO:0000313" key="5">
    <source>
        <dbReference type="Proteomes" id="UP001163096"/>
    </source>
</evidence>
<proteinExistence type="inferred from homology"/>
<organism evidence="4 5">
    <name type="scientific">Methanogenium organophilum</name>
    <dbReference type="NCBI Taxonomy" id="2199"/>
    <lineage>
        <taxon>Archaea</taxon>
        <taxon>Methanobacteriati</taxon>
        <taxon>Methanobacteriota</taxon>
        <taxon>Stenosarchaea group</taxon>
        <taxon>Methanomicrobia</taxon>
        <taxon>Methanomicrobiales</taxon>
        <taxon>Methanomicrobiaceae</taxon>
        <taxon>Methanogenium</taxon>
    </lineage>
</organism>
<keyword evidence="1 2" id="KW-0378">Hydrolase</keyword>
<evidence type="ECO:0000256" key="1">
    <source>
        <dbReference type="ARBA" id="ARBA00022801"/>
    </source>
</evidence>
<evidence type="ECO:0000256" key="2">
    <source>
        <dbReference type="HAMAP-Rule" id="MF_00457"/>
    </source>
</evidence>
<feature type="domain" description="Metallo-beta-lactamase" evidence="3">
    <location>
        <begin position="7"/>
        <end position="181"/>
    </location>
</feature>
<dbReference type="InterPro" id="IPR001279">
    <property type="entry name" value="Metallo-B-lactamas"/>
</dbReference>